<proteinExistence type="predicted"/>
<dbReference type="GO" id="GO:0005768">
    <property type="term" value="C:endosome"/>
    <property type="evidence" value="ECO:0007669"/>
    <property type="project" value="UniProtKB-SubCell"/>
</dbReference>
<dbReference type="OrthoDB" id="2141925at2759"/>
<evidence type="ECO:0000256" key="6">
    <source>
        <dbReference type="SAM" id="MobiDB-lite"/>
    </source>
</evidence>
<feature type="region of interest" description="Disordered" evidence="6">
    <location>
        <begin position="480"/>
        <end position="510"/>
    </location>
</feature>
<comment type="caution">
    <text evidence="8">The sequence shown here is derived from an EMBL/GenBank/DDBJ whole genome shotgun (WGS) entry which is preliminary data.</text>
</comment>
<dbReference type="InterPro" id="IPR004328">
    <property type="entry name" value="BRO1_dom"/>
</dbReference>
<feature type="compositionally biased region" description="Pro residues" evidence="6">
    <location>
        <begin position="891"/>
        <end position="900"/>
    </location>
</feature>
<dbReference type="EMBL" id="AWGJ01000002">
    <property type="protein sequence ID" value="ODN83556.1"/>
    <property type="molecule type" value="Genomic_DNA"/>
</dbReference>
<evidence type="ECO:0000313" key="8">
    <source>
        <dbReference type="EMBL" id="ODN83556.1"/>
    </source>
</evidence>
<feature type="compositionally biased region" description="Basic and acidic residues" evidence="6">
    <location>
        <begin position="751"/>
        <end position="768"/>
    </location>
</feature>
<dbReference type="RefSeq" id="XP_018997556.1">
    <property type="nucleotide sequence ID" value="XM_019135129.1"/>
</dbReference>
<keyword evidence="4" id="KW-0967">Endosome</keyword>
<feature type="compositionally biased region" description="Pro residues" evidence="6">
    <location>
        <begin position="922"/>
        <end position="933"/>
    </location>
</feature>
<reference evidence="8 9" key="1">
    <citation type="submission" date="2016-06" db="EMBL/GenBank/DDBJ databases">
        <title>Evolution of pathogenesis and genome organization in the Tremellales.</title>
        <authorList>
            <person name="Cuomo C."/>
            <person name="Litvintseva A."/>
            <person name="Heitman J."/>
            <person name="Chen Y."/>
            <person name="Sun S."/>
            <person name="Springer D."/>
            <person name="Dromer F."/>
            <person name="Young S."/>
            <person name="Zeng Q."/>
            <person name="Chapman S."/>
            <person name="Gujja S."/>
            <person name="Saif S."/>
            <person name="Birren B."/>
        </authorList>
    </citation>
    <scope>NUCLEOTIDE SEQUENCE [LARGE SCALE GENOMIC DNA]</scope>
    <source>
        <strain evidence="8 9">CBS 6039</strain>
    </source>
</reference>
<dbReference type="CDD" id="cd09242">
    <property type="entry name" value="BRO1_ScBro1_like"/>
    <property type="match status" value="1"/>
</dbReference>
<evidence type="ECO:0000256" key="3">
    <source>
        <dbReference type="ARBA" id="ARBA00022490"/>
    </source>
</evidence>
<feature type="compositionally biased region" description="Low complexity" evidence="6">
    <location>
        <begin position="839"/>
        <end position="864"/>
    </location>
</feature>
<dbReference type="PROSITE" id="PS51180">
    <property type="entry name" value="BRO1"/>
    <property type="match status" value="1"/>
</dbReference>
<dbReference type="Gene3D" id="1.20.120.560">
    <property type="entry name" value="alix/aip1 in complex with the ypdl late domain"/>
    <property type="match status" value="1"/>
</dbReference>
<dbReference type="GO" id="GO:0043328">
    <property type="term" value="P:protein transport to vacuole involved in ubiquitin-dependent protein catabolic process via the multivesicular body sorting pathway"/>
    <property type="evidence" value="ECO:0007669"/>
    <property type="project" value="TreeGrafter"/>
</dbReference>
<dbReference type="PANTHER" id="PTHR23030">
    <property type="entry name" value="PCD6 INTERACTING PROTEIN-RELATED"/>
    <property type="match status" value="1"/>
</dbReference>
<protein>
    <recommendedName>
        <fullName evidence="5">BRO domain-containing protein 1</fullName>
    </recommendedName>
</protein>
<dbReference type="Pfam" id="PF03097">
    <property type="entry name" value="BRO1"/>
    <property type="match status" value="1"/>
</dbReference>
<dbReference type="AlphaFoldDB" id="A0A1E3I6U4"/>
<feature type="compositionally biased region" description="Low complexity" evidence="6">
    <location>
        <begin position="1000"/>
        <end position="1051"/>
    </location>
</feature>
<dbReference type="InterPro" id="IPR025304">
    <property type="entry name" value="ALIX_V_dom"/>
</dbReference>
<evidence type="ECO:0000256" key="4">
    <source>
        <dbReference type="ARBA" id="ARBA00022753"/>
    </source>
</evidence>
<sequence length="1051" mass="114743">MAFQSPLIAIPRKTTQDVDWTGPIRHVIAASYGEDPNAYQEECSVLQRVRQDAVRGAGSDFTGRDLLYKYFGQLELLELRFAEIKVSFAWNDAFTTKLTTQTSLAFEKASIIHLISAILSSIAQTCSRSDPEGLKRAYYNTRACAGMLTYINENFLHAPSTDLGREVVHLLIGIMMAQATEIFTEKLIEEKKSPALVSRSANQTASSYSAAVEEMKEFQGKGVFDRNWLYVLQIKSKLFASIAQYYKGTADNAAGKHGAALVRFRLADTLAQDAQRQSSSFNYTFVATATPSLPNDAGSNLHEIVKAHATLSKEAKEQATKDNDLIYNEVLPSEASLPAIEKLPPSPPITIQEVYANPEVTRLIGPDIFIKLVPLAVHESASVYSEEKAKLVRAEVERVELSEGEIRAALDHLGLPGEILKWRKIVEDDSPQGEVELSRELRQLVDTSGDARNVERELSRLSNERERCERELRELNSALDNESRECERMRAKHTPQFTQSPSGPQTSNLRSNISANLSALSSAAASDSQLSSLYQSVQPAIALLSSGQSQLESIASQVAKGKPQNAEDRGISLLDLQDEDEGQGGLSAEEKESLQRAIKEGTEKLERLGKIRKERDEVLKDLKEKIQTDDVSNLLLLNRRSSNVEPQLFASELEKFRPYQTRVAAASSAAKSLTQELEMLIAQVQRGRGVKDLSRKDKEKSKRVGQWEKGLIEAGESLAEIRAGLGKGLSYYESLARVIEDLKREVRGFVSSRDQERSRMVSEIEARQRLGGAASPSTSGTRGLEERLSSLSMGAPPPPSRPGASSATPTLPAPPSQSAPTPHYPPPPPPPKSNPYDFSSLGGSSAFSSAAAPSPPAQQQRQGSYGLYGYASPTSPSQGAQPQQATQPLQSPYPPPPSQPARPATQTYGSYTAPQAVYSAPPSQPGYTSPPPQQSYAPQGYGQSGYQPHPPSQPQAQGQGQYYPPPPTRPAYTSPPPQQPSYGGYAPPTSGYAFQAPSGYTQQPQGYAAPPQAQPQPQSQTQGQQHGYQAYGHSNSQPQQQQQQGGYPQYR</sequence>
<feature type="compositionally biased region" description="Polar residues" evidence="6">
    <location>
        <begin position="495"/>
        <end position="506"/>
    </location>
</feature>
<feature type="compositionally biased region" description="Pro residues" evidence="6">
    <location>
        <begin position="811"/>
        <end position="833"/>
    </location>
</feature>
<evidence type="ECO:0000256" key="2">
    <source>
        <dbReference type="ARBA" id="ARBA00004496"/>
    </source>
</evidence>
<keyword evidence="3" id="KW-0963">Cytoplasm</keyword>
<dbReference type="PANTHER" id="PTHR23030:SF30">
    <property type="entry name" value="TYROSINE-PROTEIN PHOSPHATASE NON-RECEPTOR TYPE 23"/>
    <property type="match status" value="1"/>
</dbReference>
<dbReference type="STRING" id="1295533.A0A1E3I6U4"/>
<organism evidence="8 9">
    <name type="scientific">Cryptococcus amylolentus CBS 6039</name>
    <dbReference type="NCBI Taxonomy" id="1295533"/>
    <lineage>
        <taxon>Eukaryota</taxon>
        <taxon>Fungi</taxon>
        <taxon>Dikarya</taxon>
        <taxon>Basidiomycota</taxon>
        <taxon>Agaricomycotina</taxon>
        <taxon>Tremellomycetes</taxon>
        <taxon>Tremellales</taxon>
        <taxon>Cryptococcaceae</taxon>
        <taxon>Cryptococcus</taxon>
    </lineage>
</organism>
<dbReference type="SMART" id="SM01041">
    <property type="entry name" value="BRO1"/>
    <property type="match status" value="1"/>
</dbReference>
<gene>
    <name evidence="8" type="ORF">L202_01677</name>
</gene>
<feature type="region of interest" description="Disordered" evidence="6">
    <location>
        <begin position="751"/>
        <end position="1051"/>
    </location>
</feature>
<keyword evidence="9" id="KW-1185">Reference proteome</keyword>
<evidence type="ECO:0000256" key="1">
    <source>
        <dbReference type="ARBA" id="ARBA00004177"/>
    </source>
</evidence>
<dbReference type="Pfam" id="PF13949">
    <property type="entry name" value="ALIX_LYPXL_bnd"/>
    <property type="match status" value="1"/>
</dbReference>
<evidence type="ECO:0000313" key="9">
    <source>
        <dbReference type="Proteomes" id="UP000094065"/>
    </source>
</evidence>
<accession>A0A1E3I6U4</accession>
<feature type="domain" description="BRO1" evidence="7">
    <location>
        <begin position="6"/>
        <end position="406"/>
    </location>
</feature>
<evidence type="ECO:0000256" key="5">
    <source>
        <dbReference type="ARBA" id="ARBA00041284"/>
    </source>
</evidence>
<feature type="compositionally biased region" description="Pro residues" evidence="6">
    <location>
        <begin position="963"/>
        <end position="979"/>
    </location>
</feature>
<dbReference type="Gene3D" id="1.25.40.280">
    <property type="entry name" value="alix/aip1 like domains"/>
    <property type="match status" value="1"/>
</dbReference>
<dbReference type="Gene3D" id="1.20.140.50">
    <property type="entry name" value="alix/aip1 like domains"/>
    <property type="match status" value="1"/>
</dbReference>
<dbReference type="Proteomes" id="UP000094065">
    <property type="component" value="Unassembled WGS sequence"/>
</dbReference>
<comment type="subcellular location">
    <subcellularLocation>
        <location evidence="2">Cytoplasm</location>
    </subcellularLocation>
    <subcellularLocation>
        <location evidence="1">Endosome</location>
    </subcellularLocation>
</comment>
<dbReference type="InterPro" id="IPR038499">
    <property type="entry name" value="BRO1_sf"/>
</dbReference>
<dbReference type="GeneID" id="30152986"/>
<feature type="compositionally biased region" description="Polar residues" evidence="6">
    <location>
        <begin position="872"/>
        <end position="884"/>
    </location>
</feature>
<evidence type="ECO:0000259" key="7">
    <source>
        <dbReference type="PROSITE" id="PS51180"/>
    </source>
</evidence>
<name>A0A1E3I6U4_9TREE</name>